<dbReference type="HOGENOM" id="CLU_3330992_0_0_9"/>
<proteinExistence type="predicted"/>
<evidence type="ECO:0000313" key="2">
    <source>
        <dbReference type="Proteomes" id="UP000006620"/>
    </source>
</evidence>
<evidence type="ECO:0000313" key="1">
    <source>
        <dbReference type="EMBL" id="AEI45467.1"/>
    </source>
</evidence>
<sequence length="38" mass="4358">MADGVPGRLLVLFPGGIGIKWRRWTWGTGVREKEEEME</sequence>
<dbReference type="AlphaFoldDB" id="F8FIL3"/>
<dbReference type="PATRIC" id="fig|1036673.3.peg.6487"/>
<dbReference type="EMBL" id="CP002869">
    <property type="protein sequence ID" value="AEI45467.1"/>
    <property type="molecule type" value="Genomic_DNA"/>
</dbReference>
<dbReference type="KEGG" id="pms:KNP414_06955"/>
<protein>
    <submittedName>
        <fullName evidence="1">Uncharacterized protein</fullName>
    </submittedName>
</protein>
<reference evidence="1 2" key="2">
    <citation type="journal article" date="2013" name="Genome Announc.">
        <title>Genome Sequence of Growth-Improving Paenibacillus mucilaginosus Strain KNP414.</title>
        <authorList>
            <person name="Lu J.J."/>
            <person name="Wang J.F."/>
            <person name="Hu X.F."/>
        </authorList>
    </citation>
    <scope>NUCLEOTIDE SEQUENCE [LARGE SCALE GENOMIC DNA]</scope>
    <source>
        <strain evidence="1 2">KNP414</strain>
    </source>
</reference>
<organism evidence="1 2">
    <name type="scientific">Paenibacillus mucilaginosus (strain KNP414)</name>
    <dbReference type="NCBI Taxonomy" id="1036673"/>
    <lineage>
        <taxon>Bacteria</taxon>
        <taxon>Bacillati</taxon>
        <taxon>Bacillota</taxon>
        <taxon>Bacilli</taxon>
        <taxon>Bacillales</taxon>
        <taxon>Paenibacillaceae</taxon>
        <taxon>Paenibacillus</taxon>
    </lineage>
</organism>
<reference evidence="2" key="1">
    <citation type="submission" date="2011-06" db="EMBL/GenBank/DDBJ databases">
        <title>Complete genome sequence of Paenibacillus mucilaginosus KNP414.</title>
        <authorList>
            <person name="Wang J."/>
            <person name="Hu S."/>
            <person name="Hu X."/>
            <person name="Zhang B."/>
            <person name="Dong D."/>
            <person name="Zhang S."/>
            <person name="Zhao K."/>
            <person name="Wu D."/>
        </authorList>
    </citation>
    <scope>NUCLEOTIDE SEQUENCE [LARGE SCALE GENOMIC DNA]</scope>
    <source>
        <strain evidence="2">KNP414</strain>
    </source>
</reference>
<accession>F8FIL3</accession>
<dbReference type="Proteomes" id="UP000006620">
    <property type="component" value="Chromosome"/>
</dbReference>
<name>F8FIL3_PAEMK</name>
<gene>
    <name evidence="1" type="ordered locus">KNP414_06955</name>
</gene>